<dbReference type="Gene3D" id="3.30.160.60">
    <property type="entry name" value="Classic Zinc Finger"/>
    <property type="match status" value="1"/>
</dbReference>
<dbReference type="EMBL" id="CAXLJM020000051">
    <property type="protein sequence ID" value="CAL8115710.1"/>
    <property type="molecule type" value="Genomic_DNA"/>
</dbReference>
<feature type="compositionally biased region" description="Pro residues" evidence="6">
    <location>
        <begin position="1351"/>
        <end position="1375"/>
    </location>
</feature>
<keyword evidence="3 5" id="KW-0863">Zinc-finger</keyword>
<feature type="compositionally biased region" description="Polar residues" evidence="6">
    <location>
        <begin position="233"/>
        <end position="242"/>
    </location>
</feature>
<proteinExistence type="predicted"/>
<dbReference type="InterPro" id="IPR050688">
    <property type="entry name" value="Zinc_finger/UBP_domain"/>
</dbReference>
<evidence type="ECO:0000256" key="3">
    <source>
        <dbReference type="ARBA" id="ARBA00022771"/>
    </source>
</evidence>
<keyword evidence="9" id="KW-1185">Reference proteome</keyword>
<feature type="compositionally biased region" description="Basic residues" evidence="6">
    <location>
        <begin position="967"/>
        <end position="984"/>
    </location>
</feature>
<feature type="compositionally biased region" description="Basic and acidic residues" evidence="6">
    <location>
        <begin position="1519"/>
        <end position="1541"/>
    </location>
</feature>
<feature type="region of interest" description="Disordered" evidence="6">
    <location>
        <begin position="524"/>
        <end position="549"/>
    </location>
</feature>
<dbReference type="Proteomes" id="UP001642540">
    <property type="component" value="Unassembled WGS sequence"/>
</dbReference>
<keyword evidence="4" id="KW-0862">Zinc</keyword>
<evidence type="ECO:0000256" key="5">
    <source>
        <dbReference type="PROSITE-ProRule" id="PRU00042"/>
    </source>
</evidence>
<feature type="region of interest" description="Disordered" evidence="6">
    <location>
        <begin position="175"/>
        <end position="443"/>
    </location>
</feature>
<protein>
    <recommendedName>
        <fullName evidence="7">C2H2-type domain-containing protein</fullName>
    </recommendedName>
</protein>
<organism evidence="8 9">
    <name type="scientific">Orchesella dallaii</name>
    <dbReference type="NCBI Taxonomy" id="48710"/>
    <lineage>
        <taxon>Eukaryota</taxon>
        <taxon>Metazoa</taxon>
        <taxon>Ecdysozoa</taxon>
        <taxon>Arthropoda</taxon>
        <taxon>Hexapoda</taxon>
        <taxon>Collembola</taxon>
        <taxon>Entomobryomorpha</taxon>
        <taxon>Entomobryoidea</taxon>
        <taxon>Orchesellidae</taxon>
        <taxon>Orchesellinae</taxon>
        <taxon>Orchesella</taxon>
    </lineage>
</organism>
<evidence type="ECO:0000256" key="2">
    <source>
        <dbReference type="ARBA" id="ARBA00022737"/>
    </source>
</evidence>
<feature type="compositionally biased region" description="Basic and acidic residues" evidence="6">
    <location>
        <begin position="530"/>
        <end position="549"/>
    </location>
</feature>
<feature type="compositionally biased region" description="Basic and acidic residues" evidence="6">
    <location>
        <begin position="277"/>
        <end position="286"/>
    </location>
</feature>
<dbReference type="PROSITE" id="PS00028">
    <property type="entry name" value="ZINC_FINGER_C2H2_1"/>
    <property type="match status" value="2"/>
</dbReference>
<feature type="compositionally biased region" description="Low complexity" evidence="6">
    <location>
        <begin position="1334"/>
        <end position="1350"/>
    </location>
</feature>
<accession>A0ABP1R268</accession>
<feature type="compositionally biased region" description="Low complexity" evidence="6">
    <location>
        <begin position="1087"/>
        <end position="1100"/>
    </location>
</feature>
<keyword evidence="1" id="KW-0479">Metal-binding</keyword>
<keyword evidence="2" id="KW-0677">Repeat</keyword>
<evidence type="ECO:0000313" key="9">
    <source>
        <dbReference type="Proteomes" id="UP001642540"/>
    </source>
</evidence>
<feature type="region of interest" description="Disordered" evidence="6">
    <location>
        <begin position="1061"/>
        <end position="1105"/>
    </location>
</feature>
<feature type="compositionally biased region" description="Basic residues" evidence="6">
    <location>
        <begin position="1596"/>
        <end position="1606"/>
    </location>
</feature>
<dbReference type="PROSITE" id="PS50157">
    <property type="entry name" value="ZINC_FINGER_C2H2_2"/>
    <property type="match status" value="3"/>
</dbReference>
<dbReference type="PANTHER" id="PTHR24403:SF67">
    <property type="entry name" value="FI01116P-RELATED"/>
    <property type="match status" value="1"/>
</dbReference>
<feature type="compositionally biased region" description="Polar residues" evidence="6">
    <location>
        <begin position="1061"/>
        <end position="1076"/>
    </location>
</feature>
<feature type="region of interest" description="Disordered" evidence="6">
    <location>
        <begin position="955"/>
        <end position="984"/>
    </location>
</feature>
<feature type="compositionally biased region" description="Basic residues" evidence="6">
    <location>
        <begin position="1437"/>
        <end position="1448"/>
    </location>
</feature>
<feature type="compositionally biased region" description="Basic residues" evidence="6">
    <location>
        <begin position="1509"/>
        <end position="1518"/>
    </location>
</feature>
<feature type="compositionally biased region" description="Low complexity" evidence="6">
    <location>
        <begin position="294"/>
        <end position="304"/>
    </location>
</feature>
<feature type="compositionally biased region" description="Low complexity" evidence="6">
    <location>
        <begin position="258"/>
        <end position="276"/>
    </location>
</feature>
<feature type="compositionally biased region" description="Basic and acidic residues" evidence="6">
    <location>
        <begin position="243"/>
        <end position="254"/>
    </location>
</feature>
<feature type="compositionally biased region" description="Polar residues" evidence="6">
    <location>
        <begin position="382"/>
        <end position="393"/>
    </location>
</feature>
<feature type="compositionally biased region" description="Basic and acidic residues" evidence="6">
    <location>
        <begin position="1482"/>
        <end position="1508"/>
    </location>
</feature>
<evidence type="ECO:0000256" key="6">
    <source>
        <dbReference type="SAM" id="MobiDB-lite"/>
    </source>
</evidence>
<feature type="compositionally biased region" description="Pro residues" evidence="6">
    <location>
        <begin position="432"/>
        <end position="441"/>
    </location>
</feature>
<feature type="region of interest" description="Disordered" evidence="6">
    <location>
        <begin position="1292"/>
        <end position="1631"/>
    </location>
</feature>
<feature type="compositionally biased region" description="Basic residues" evidence="6">
    <location>
        <begin position="1578"/>
        <end position="1588"/>
    </location>
</feature>
<gene>
    <name evidence="8" type="ORF">ODALV1_LOCUS16980</name>
</gene>
<feature type="domain" description="C2H2-type" evidence="7">
    <location>
        <begin position="1115"/>
        <end position="1142"/>
    </location>
</feature>
<feature type="compositionally biased region" description="Basic residues" evidence="6">
    <location>
        <begin position="1560"/>
        <end position="1570"/>
    </location>
</feature>
<dbReference type="InterPro" id="IPR013087">
    <property type="entry name" value="Znf_C2H2_type"/>
</dbReference>
<reference evidence="8 9" key="1">
    <citation type="submission" date="2024-08" db="EMBL/GenBank/DDBJ databases">
        <authorList>
            <person name="Cucini C."/>
            <person name="Frati F."/>
        </authorList>
    </citation>
    <scope>NUCLEOTIDE SEQUENCE [LARGE SCALE GENOMIC DNA]</scope>
</reference>
<evidence type="ECO:0000313" key="8">
    <source>
        <dbReference type="EMBL" id="CAL8115710.1"/>
    </source>
</evidence>
<evidence type="ECO:0000256" key="1">
    <source>
        <dbReference type="ARBA" id="ARBA00022723"/>
    </source>
</evidence>
<evidence type="ECO:0000259" key="7">
    <source>
        <dbReference type="PROSITE" id="PS50157"/>
    </source>
</evidence>
<sequence length="1631" mass="178240">MANCLFCAVSVPPTFLIENGKVSKVKNGKGGVSVGIPLQLADKDLAVHDEIKAFFVLKNILKIPDEVLCEFLALCDGDSCPEHWVNVCEECGKLVNQYYDCTKGISKLERRLLNIDRLLRRKINESKKSNDEEEKCGPIWKRVRVETLKGFSFEEAPNEGQFPVNNVNNKEDHLHQEGQQVKGNSSQSSNQNGDLENEASEDSFPSTPERQQGPIESSDDASDADNDKDSGCLGSTSSGTNKVNEKTGKDREDNQVQNEQGQERNNLNENNNGESNTLEKEKESTRNKAGGGASSSSTSQGKAAIFVDLVTDDEAGKSRMARKSVTKASPDKNIAASTSKVLVSCLKTSKKQDKSKTFKKKALKNGPTAKNEDSSFKSSSSTQEVQARTNTGEICSEAPSAELGQAPLVQNRNTIVAPTFIENTTVTRRPPRPATPRPPPAEIIDIDADDVVEERGTSVNSIVTPESLTGTMENQNFASNELEQVRNETESSIIIIPATEATQVAIATTSFPPSVQEQELTITTSVPPCTDKEKHKKDKTDKEESTTQEEKVVTFTTKIIVTDNHPPSNVEGSAVPSNLSEAAVQVADNDNGKSSNIQSELLDLEKNEHFQNVMNQPIGGTQMVVDKETEKGKSSVLNLLAASEENLASPPQPLNCFEVNGGESELNSTQSETIVNPPASSSHPGTPSLTLNHAAMIEAKATSVIPNFVLLPEILREFALAPYNFGPPQIEPVPSPHPTLPIVPPPGSHVSPPPPLLLSQPPPTVTISNEFDSNLNLLASVTLEEAELRLNQQPNLTPIPPTFSQVQIQSSTFIGDSISTLLNGQGSNASGNEAEHTSCPSTISTFSTPMVLSFNGGVVEDANLVQQSGTNVISPEMPNEPTKPILFLIRQKPKEVPLLVSAPPVEEATVLAAKEKTLAAAVTPVAGGARLLEIAEQEPKRPAILRKIAPKDLTSPNLRLLSPPKTQKTKRPYVPKPKHSTPRKNWREDVPVFMCHHCPYKTEFAEDLERHLHVHVTDINKDEKAEKKSTLAESATLFLLPRQAPAPTSISQFFNQTRNVEASTQVSSTPLQITPPQTAPPQMALSQTAPPQTTPPQTAQGKPETPYTLGSNGLFICSKCPAVKTSSMYMQIHVKLHSGSDSNYIFCKTCNYPVLTEKLKQHRSLRHLTTHPTDPTPNFSLSPFMKKSKPGDDNKCGQCPATFKVSEMLDAHLKLHFGGSAAIVCPEPSCGWYVLREGLTHHQGRRHPENHAKCVHCQKRFSDDHEHLKHLRIHEVGQLCDECGWLGKSLKHHKTRNHPKDGASNGQRVRGNGKQKESPETSVPSSSPFPPLPSSSSTMLSPPRPSSTTASPPPYSSTTPFPSPPPSAPSSPPPTTTENVEEVVEQEKTPEANSKCDSEFSTETALQVHENKEHVDLNVNEEVDDDGRVQSDACGLRTKHLTRHKPKCHPPNGVQGNENETPTEAEACSSSSGKRVVKRKQKADDDIQEVEKKPEKKAKLAEKKEAKIGNKKGKPVARKKLDLIRDRMQENEEKKTPEGPKRKPGRPRKNPKAEAVAKTPLKRKNIKKTKTQAVGKTPPKRKYKKKTKTQAVGKTPPKRKYKKKTKTQAVGKTPPKGKNVTKMSLRNRKKK</sequence>
<evidence type="ECO:0000256" key="4">
    <source>
        <dbReference type="ARBA" id="ARBA00022833"/>
    </source>
</evidence>
<feature type="domain" description="C2H2-type" evidence="7">
    <location>
        <begin position="1194"/>
        <end position="1221"/>
    </location>
</feature>
<name>A0ABP1R268_9HEXA</name>
<dbReference type="PANTHER" id="PTHR24403">
    <property type="entry name" value="ZINC FINGER PROTEIN"/>
    <property type="match status" value="1"/>
</dbReference>
<comment type="caution">
    <text evidence="8">The sequence shown here is derived from an EMBL/GenBank/DDBJ whole genome shotgun (WGS) entry which is preliminary data.</text>
</comment>
<feature type="compositionally biased region" description="Low complexity" evidence="6">
    <location>
        <begin position="178"/>
        <end position="193"/>
    </location>
</feature>
<dbReference type="SMART" id="SM00355">
    <property type="entry name" value="ZnF_C2H2"/>
    <property type="match status" value="8"/>
</dbReference>
<feature type="compositionally biased region" description="Basic and acidic residues" evidence="6">
    <location>
        <begin position="1385"/>
        <end position="1398"/>
    </location>
</feature>
<feature type="domain" description="C2H2-type" evidence="7">
    <location>
        <begin position="1252"/>
        <end position="1274"/>
    </location>
</feature>